<feature type="region of interest" description="Disordered" evidence="1">
    <location>
        <begin position="167"/>
        <end position="188"/>
    </location>
</feature>
<evidence type="ECO:0000313" key="3">
    <source>
        <dbReference type="Proteomes" id="UP000245609"/>
    </source>
</evidence>
<keyword evidence="3" id="KW-1185">Reference proteome</keyword>
<comment type="caution">
    <text evidence="2">The sequence shown here is derived from an EMBL/GenBank/DDBJ whole genome shotgun (WGS) entry which is preliminary data.</text>
</comment>
<evidence type="ECO:0000256" key="1">
    <source>
        <dbReference type="SAM" id="MobiDB-lite"/>
    </source>
</evidence>
<organism evidence="2 3">
    <name type="scientific">Smittium megazygosporum</name>
    <dbReference type="NCBI Taxonomy" id="133381"/>
    <lineage>
        <taxon>Eukaryota</taxon>
        <taxon>Fungi</taxon>
        <taxon>Fungi incertae sedis</taxon>
        <taxon>Zoopagomycota</taxon>
        <taxon>Kickxellomycotina</taxon>
        <taxon>Harpellomycetes</taxon>
        <taxon>Harpellales</taxon>
        <taxon>Legeriomycetaceae</taxon>
        <taxon>Smittium</taxon>
    </lineage>
</organism>
<evidence type="ECO:0000313" key="2">
    <source>
        <dbReference type="EMBL" id="PVV01260.1"/>
    </source>
</evidence>
<feature type="non-terminal residue" evidence="2">
    <location>
        <position position="1"/>
    </location>
</feature>
<dbReference type="Proteomes" id="UP000245609">
    <property type="component" value="Unassembled WGS sequence"/>
</dbReference>
<dbReference type="AlphaFoldDB" id="A0A2T9Z9L4"/>
<protein>
    <submittedName>
        <fullName evidence="2">Uncharacterized protein</fullName>
    </submittedName>
</protein>
<reference evidence="2 3" key="1">
    <citation type="journal article" date="2018" name="MBio">
        <title>Comparative Genomics Reveals the Core Gene Toolbox for the Fungus-Insect Symbiosis.</title>
        <authorList>
            <person name="Wang Y."/>
            <person name="Stata M."/>
            <person name="Wang W."/>
            <person name="Stajich J.E."/>
            <person name="White M.M."/>
            <person name="Moncalvo J.M."/>
        </authorList>
    </citation>
    <scope>NUCLEOTIDE SEQUENCE [LARGE SCALE GENOMIC DNA]</scope>
    <source>
        <strain evidence="2 3">SC-DP-2</strain>
    </source>
</reference>
<dbReference type="OrthoDB" id="5575405at2759"/>
<proteinExistence type="predicted"/>
<gene>
    <name evidence="2" type="ORF">BB560_004331</name>
</gene>
<name>A0A2T9Z9L4_9FUNG</name>
<dbReference type="EMBL" id="MBFS01001243">
    <property type="protein sequence ID" value="PVV01260.1"/>
    <property type="molecule type" value="Genomic_DNA"/>
</dbReference>
<accession>A0A2T9Z9L4</accession>
<sequence>TSKKIKEIIRESTLGNRIPELQRLKEENESLKRELKIFKEKMIKKPPNASINSQLNSGTAHRSTFGQVAKKLAEGKPDVMSMNTPDDVKKITRHYSLLVRRGGLSQGSCVKYSDVKILLKDLGFKVNRLINLEFIGTKILEVTIPGNYAAKFIKKMKELESFEILPKVDPSKPMDPGTSKDPGTIKEA</sequence>